<evidence type="ECO:0000313" key="3">
    <source>
        <dbReference type="Proteomes" id="UP000325081"/>
    </source>
</evidence>
<comment type="caution">
    <text evidence="2">The sequence shown here is derived from an EMBL/GenBank/DDBJ whole genome shotgun (WGS) entry which is preliminary data.</text>
</comment>
<organism evidence="2 3">
    <name type="scientific">Striga asiatica</name>
    <name type="common">Asiatic witchweed</name>
    <name type="synonym">Buchnera asiatica</name>
    <dbReference type="NCBI Taxonomy" id="4170"/>
    <lineage>
        <taxon>Eukaryota</taxon>
        <taxon>Viridiplantae</taxon>
        <taxon>Streptophyta</taxon>
        <taxon>Embryophyta</taxon>
        <taxon>Tracheophyta</taxon>
        <taxon>Spermatophyta</taxon>
        <taxon>Magnoliopsida</taxon>
        <taxon>eudicotyledons</taxon>
        <taxon>Gunneridae</taxon>
        <taxon>Pentapetalae</taxon>
        <taxon>asterids</taxon>
        <taxon>lamiids</taxon>
        <taxon>Lamiales</taxon>
        <taxon>Orobanchaceae</taxon>
        <taxon>Buchnereae</taxon>
        <taxon>Striga</taxon>
    </lineage>
</organism>
<proteinExistence type="predicted"/>
<evidence type="ECO:0000256" key="1">
    <source>
        <dbReference type="SAM" id="MobiDB-lite"/>
    </source>
</evidence>
<sequence length="111" mass="12429">MPGYLPACGSYQSTDGEYELLETDNVGSVPTTRHALDLSEVRANGTERNRTSDGLSTADRTLYDLSKQYSSSLSLRLRRRSKRQGIQMMKEAQPGWDYKSHSAGGKFNKYS</sequence>
<feature type="region of interest" description="Disordered" evidence="1">
    <location>
        <begin position="80"/>
        <end position="111"/>
    </location>
</feature>
<protein>
    <submittedName>
        <fullName evidence="2">NAC domain containing protein 61</fullName>
    </submittedName>
</protein>
<accession>A0A5A7R137</accession>
<evidence type="ECO:0000313" key="2">
    <source>
        <dbReference type="EMBL" id="GER51056.1"/>
    </source>
</evidence>
<reference evidence="3" key="1">
    <citation type="journal article" date="2019" name="Curr. Biol.">
        <title>Genome Sequence of Striga asiatica Provides Insight into the Evolution of Plant Parasitism.</title>
        <authorList>
            <person name="Yoshida S."/>
            <person name="Kim S."/>
            <person name="Wafula E.K."/>
            <person name="Tanskanen J."/>
            <person name="Kim Y.M."/>
            <person name="Honaas L."/>
            <person name="Yang Z."/>
            <person name="Spallek T."/>
            <person name="Conn C.E."/>
            <person name="Ichihashi Y."/>
            <person name="Cheong K."/>
            <person name="Cui S."/>
            <person name="Der J.P."/>
            <person name="Gundlach H."/>
            <person name="Jiao Y."/>
            <person name="Hori C."/>
            <person name="Ishida J.K."/>
            <person name="Kasahara H."/>
            <person name="Kiba T."/>
            <person name="Kim M.S."/>
            <person name="Koo N."/>
            <person name="Laohavisit A."/>
            <person name="Lee Y.H."/>
            <person name="Lumba S."/>
            <person name="McCourt P."/>
            <person name="Mortimer J.C."/>
            <person name="Mutuku J.M."/>
            <person name="Nomura T."/>
            <person name="Sasaki-Sekimoto Y."/>
            <person name="Seto Y."/>
            <person name="Wang Y."/>
            <person name="Wakatake T."/>
            <person name="Sakakibara H."/>
            <person name="Demura T."/>
            <person name="Yamaguchi S."/>
            <person name="Yoneyama K."/>
            <person name="Manabe R.I."/>
            <person name="Nelson D.C."/>
            <person name="Schulman A.H."/>
            <person name="Timko M.P."/>
            <person name="dePamphilis C.W."/>
            <person name="Choi D."/>
            <person name="Shirasu K."/>
        </authorList>
    </citation>
    <scope>NUCLEOTIDE SEQUENCE [LARGE SCALE GENOMIC DNA]</scope>
    <source>
        <strain evidence="3">cv. UVA1</strain>
    </source>
</reference>
<gene>
    <name evidence="2" type="ORF">STAS_28399</name>
</gene>
<dbReference type="EMBL" id="BKCP01009416">
    <property type="protein sequence ID" value="GER51056.1"/>
    <property type="molecule type" value="Genomic_DNA"/>
</dbReference>
<dbReference type="Proteomes" id="UP000325081">
    <property type="component" value="Unassembled WGS sequence"/>
</dbReference>
<keyword evidence="3" id="KW-1185">Reference proteome</keyword>
<name>A0A5A7R137_STRAF</name>
<dbReference type="AlphaFoldDB" id="A0A5A7R137"/>